<dbReference type="Proteomes" id="UP000041254">
    <property type="component" value="Unassembled WGS sequence"/>
</dbReference>
<evidence type="ECO:0000313" key="3">
    <source>
        <dbReference type="Proteomes" id="UP000041254"/>
    </source>
</evidence>
<sequence length="109" mass="12174">MGFPVYVNRTHYQGSNRYVDIYAHAYPYLRPQEPRCHHHNYASRPAYRAPTRHHQQQQQRPIDHAGVQVEAISMASSAGRYLPPPDTHNSYNGQDNGSGGGLSEASSAA</sequence>
<name>A0A0G4EM17_VITBC</name>
<reference evidence="2 3" key="1">
    <citation type="submission" date="2014-11" db="EMBL/GenBank/DDBJ databases">
        <authorList>
            <person name="Zhu J."/>
            <person name="Qi W."/>
            <person name="Song R."/>
        </authorList>
    </citation>
    <scope>NUCLEOTIDE SEQUENCE [LARGE SCALE GENOMIC DNA]</scope>
</reference>
<keyword evidence="3" id="KW-1185">Reference proteome</keyword>
<dbReference type="AlphaFoldDB" id="A0A0G4EM17"/>
<dbReference type="PhylomeDB" id="A0A0G4EM17"/>
<evidence type="ECO:0000256" key="1">
    <source>
        <dbReference type="SAM" id="MobiDB-lite"/>
    </source>
</evidence>
<proteinExistence type="predicted"/>
<protein>
    <submittedName>
        <fullName evidence="2">Uncharacterized protein</fullName>
    </submittedName>
</protein>
<dbReference type="VEuPathDB" id="CryptoDB:Vbra_7799"/>
<dbReference type="EMBL" id="CDMY01000261">
    <property type="protein sequence ID" value="CEL98022.1"/>
    <property type="molecule type" value="Genomic_DNA"/>
</dbReference>
<gene>
    <name evidence="2" type="ORF">Vbra_7799</name>
</gene>
<dbReference type="InParanoid" id="A0A0G4EM17"/>
<evidence type="ECO:0000313" key="2">
    <source>
        <dbReference type="EMBL" id="CEL98022.1"/>
    </source>
</evidence>
<accession>A0A0G4EM17</accession>
<organism evidence="2 3">
    <name type="scientific">Vitrella brassicaformis (strain CCMP3155)</name>
    <dbReference type="NCBI Taxonomy" id="1169540"/>
    <lineage>
        <taxon>Eukaryota</taxon>
        <taxon>Sar</taxon>
        <taxon>Alveolata</taxon>
        <taxon>Colpodellida</taxon>
        <taxon>Vitrellaceae</taxon>
        <taxon>Vitrella</taxon>
    </lineage>
</organism>
<feature type="region of interest" description="Disordered" evidence="1">
    <location>
        <begin position="36"/>
        <end position="109"/>
    </location>
</feature>